<dbReference type="AlphaFoldDB" id="A0A5B8YL31"/>
<dbReference type="PROSITE" id="PS00775">
    <property type="entry name" value="GLYCOSYL_HYDROL_F3"/>
    <property type="match status" value="1"/>
</dbReference>
<dbReference type="KEGG" id="anp:FK178_13195"/>
<keyword evidence="4 8" id="KW-0732">Signal</keyword>
<evidence type="ECO:0000256" key="3">
    <source>
        <dbReference type="ARBA" id="ARBA00012744"/>
    </source>
</evidence>
<dbReference type="SUPFAM" id="SSF52279">
    <property type="entry name" value="Beta-D-glucan exohydrolase, C-terminal domain"/>
    <property type="match status" value="1"/>
</dbReference>
<dbReference type="PRINTS" id="PR00133">
    <property type="entry name" value="GLHYDRLASE3"/>
</dbReference>
<dbReference type="InterPro" id="IPR001764">
    <property type="entry name" value="Glyco_hydro_3_N"/>
</dbReference>
<dbReference type="Gene3D" id="2.60.40.10">
    <property type="entry name" value="Immunoglobulins"/>
    <property type="match status" value="1"/>
</dbReference>
<evidence type="ECO:0000256" key="8">
    <source>
        <dbReference type="SAM" id="SignalP"/>
    </source>
</evidence>
<evidence type="ECO:0000259" key="9">
    <source>
        <dbReference type="SMART" id="SM01217"/>
    </source>
</evidence>
<dbReference type="InterPro" id="IPR013783">
    <property type="entry name" value="Ig-like_fold"/>
</dbReference>
<dbReference type="GO" id="GO:0009251">
    <property type="term" value="P:glucan catabolic process"/>
    <property type="evidence" value="ECO:0007669"/>
    <property type="project" value="TreeGrafter"/>
</dbReference>
<dbReference type="RefSeq" id="WP_146836090.1">
    <property type="nucleotide sequence ID" value="NZ_CP042476.1"/>
</dbReference>
<evidence type="ECO:0000256" key="6">
    <source>
        <dbReference type="ARBA" id="ARBA00023295"/>
    </source>
</evidence>
<dbReference type="Pfam" id="PF00933">
    <property type="entry name" value="Glyco_hydro_3"/>
    <property type="match status" value="1"/>
</dbReference>
<dbReference type="InterPro" id="IPR036881">
    <property type="entry name" value="Glyco_hydro_3_C_sf"/>
</dbReference>
<sequence length="758" mass="83081">MKKLSILAVLILGCITAQGQTTPIQSSVQDVEKKIDSLLALMTLEEKVGQLVLYNGSWDLTGPASNLDTKQKEENLKNGLVGAMLNVLSIEATTEAQKLVMENSRLKIPLLFGYDVIHGYKTIFPVPLGETASWDLEAMEEAARIAALESAAHGVNWTFSPMIDISRDARWGRIMEGSGEDPYLTSKVAVAKIKGYQGNDLSHPHSIAATAKHFAGYGLAEAGRDYNTVHIGENELHNTVLPPFKAAAEAGVATFMNSFNDLDGTPATGHKILQRDILKEEWNYDGFIVSDWASISEMIDHGFARDKKHAAEIAMNAGSDMDMEGGAYESGLVQLVREGKIQENFIDDAAKRVLRVKFKLGLFEDPYRYSNAETLKNISFEEHRNASRDVAKKSIVLLKNDKSILPISPSVKNIAVIGPLADDKDTPIGNWRGQGEENSAVSVLEGIKRAVGKGVKVTYAKGADLGMGERSFLFPLKINKTDISGFAEAVAVAKKAEMVVMVLGEDAFQSGEGRSQVNIGLAGVQQQLLEEIYKVNKNIVLVLINGRPMEINWAAENLPAVAVAWQLGTESGNAIADVLFGRYNPSGKLPVSFPRAVGQEPLYYNNKNTGRPSNPEHVTFSGYTDSPKDALFPFGFGLSYTTFEYGEPQLSANTMKENETLEVKVTVKNTGKVSGKEVVQLYLRDLVSSTTRPVKELKGFRMIELAPGESMDVIFTIDDKMLQFYNANRKWESEAGDFEILTGSNSRDLKKTTFSLNK</sequence>
<keyword evidence="5 7" id="KW-0378">Hydrolase</keyword>
<dbReference type="SUPFAM" id="SSF51445">
    <property type="entry name" value="(Trans)glycosidases"/>
    <property type="match status" value="1"/>
</dbReference>
<organism evidence="10 11">
    <name type="scientific">Antarcticibacterium arcticum</name>
    <dbReference type="NCBI Taxonomy" id="2585771"/>
    <lineage>
        <taxon>Bacteria</taxon>
        <taxon>Pseudomonadati</taxon>
        <taxon>Bacteroidota</taxon>
        <taxon>Flavobacteriia</taxon>
        <taxon>Flavobacteriales</taxon>
        <taxon>Flavobacteriaceae</taxon>
        <taxon>Antarcticibacterium</taxon>
    </lineage>
</organism>
<protein>
    <recommendedName>
        <fullName evidence="3">beta-glucosidase</fullName>
        <ecNumber evidence="3">3.2.1.21</ecNumber>
    </recommendedName>
</protein>
<dbReference type="InterPro" id="IPR026891">
    <property type="entry name" value="Fn3-like"/>
</dbReference>
<keyword evidence="11" id="KW-1185">Reference proteome</keyword>
<dbReference type="InterPro" id="IPR019800">
    <property type="entry name" value="Glyco_hydro_3_AS"/>
</dbReference>
<dbReference type="PANTHER" id="PTHR30620">
    <property type="entry name" value="PERIPLASMIC BETA-GLUCOSIDASE-RELATED"/>
    <property type="match status" value="1"/>
</dbReference>
<dbReference type="Proteomes" id="UP000321954">
    <property type="component" value="Chromosome"/>
</dbReference>
<dbReference type="SMART" id="SM01217">
    <property type="entry name" value="Fn3_like"/>
    <property type="match status" value="1"/>
</dbReference>
<evidence type="ECO:0000256" key="1">
    <source>
        <dbReference type="ARBA" id="ARBA00000448"/>
    </source>
</evidence>
<keyword evidence="6 7" id="KW-0326">Glycosidase</keyword>
<feature type="signal peptide" evidence="8">
    <location>
        <begin position="1"/>
        <end position="19"/>
    </location>
</feature>
<dbReference type="FunFam" id="3.20.20.300:FF:000005">
    <property type="entry name" value="Periplasmic beta-glucosidase"/>
    <property type="match status" value="1"/>
</dbReference>
<dbReference type="OrthoDB" id="9805821at2"/>
<evidence type="ECO:0000313" key="11">
    <source>
        <dbReference type="Proteomes" id="UP000321954"/>
    </source>
</evidence>
<feature type="domain" description="Fibronectin type III-like" evidence="9">
    <location>
        <begin position="677"/>
        <end position="746"/>
    </location>
</feature>
<name>A0A5B8YL31_9FLAO</name>
<comment type="similarity">
    <text evidence="2 7">Belongs to the glycosyl hydrolase 3 family.</text>
</comment>
<dbReference type="InterPro" id="IPR036962">
    <property type="entry name" value="Glyco_hydro_3_N_sf"/>
</dbReference>
<evidence type="ECO:0000256" key="5">
    <source>
        <dbReference type="ARBA" id="ARBA00022801"/>
    </source>
</evidence>
<comment type="catalytic activity">
    <reaction evidence="1">
        <text>Hydrolysis of terminal, non-reducing beta-D-glucosyl residues with release of beta-D-glucose.</text>
        <dbReference type="EC" id="3.2.1.21"/>
    </reaction>
</comment>
<dbReference type="PANTHER" id="PTHR30620:SF16">
    <property type="entry name" value="LYSOSOMAL BETA GLUCOSIDASE"/>
    <property type="match status" value="1"/>
</dbReference>
<feature type="chain" id="PRO_5022771361" description="beta-glucosidase" evidence="8">
    <location>
        <begin position="20"/>
        <end position="758"/>
    </location>
</feature>
<dbReference type="GO" id="GO:0008422">
    <property type="term" value="F:beta-glucosidase activity"/>
    <property type="evidence" value="ECO:0007669"/>
    <property type="project" value="UniProtKB-EC"/>
</dbReference>
<dbReference type="FunFam" id="2.60.40.10:FF:000495">
    <property type="entry name" value="Periplasmic beta-glucosidase"/>
    <property type="match status" value="1"/>
</dbReference>
<gene>
    <name evidence="10" type="primary">bglX</name>
    <name evidence="10" type="ORF">FK178_13195</name>
</gene>
<dbReference type="NCBIfam" id="NF011678">
    <property type="entry name" value="PRK15098.1"/>
    <property type="match status" value="1"/>
</dbReference>
<evidence type="ECO:0000256" key="7">
    <source>
        <dbReference type="RuleBase" id="RU361161"/>
    </source>
</evidence>
<dbReference type="Gene3D" id="3.40.50.1700">
    <property type="entry name" value="Glycoside hydrolase family 3 C-terminal domain"/>
    <property type="match status" value="1"/>
</dbReference>
<dbReference type="InterPro" id="IPR051915">
    <property type="entry name" value="Cellulose_Degrad_GH3"/>
</dbReference>
<dbReference type="InterPro" id="IPR002772">
    <property type="entry name" value="Glyco_hydro_3_C"/>
</dbReference>
<evidence type="ECO:0000256" key="2">
    <source>
        <dbReference type="ARBA" id="ARBA00005336"/>
    </source>
</evidence>
<proteinExistence type="inferred from homology"/>
<dbReference type="InterPro" id="IPR017853">
    <property type="entry name" value="GH"/>
</dbReference>
<evidence type="ECO:0000313" key="10">
    <source>
        <dbReference type="EMBL" id="QED38612.1"/>
    </source>
</evidence>
<evidence type="ECO:0000256" key="4">
    <source>
        <dbReference type="ARBA" id="ARBA00022729"/>
    </source>
</evidence>
<dbReference type="Pfam" id="PF01915">
    <property type="entry name" value="Glyco_hydro_3_C"/>
    <property type="match status" value="1"/>
</dbReference>
<accession>A0A5B8YL31</accession>
<dbReference type="EMBL" id="CP042476">
    <property type="protein sequence ID" value="QED38612.1"/>
    <property type="molecule type" value="Genomic_DNA"/>
</dbReference>
<dbReference type="Gene3D" id="3.20.20.300">
    <property type="entry name" value="Glycoside hydrolase, family 3, N-terminal domain"/>
    <property type="match status" value="1"/>
</dbReference>
<dbReference type="EC" id="3.2.1.21" evidence="3"/>
<reference evidence="10 11" key="1">
    <citation type="submission" date="2019-08" db="EMBL/GenBank/DDBJ databases">
        <title>Antarcticibacterium arcticum sp. nov., a bacterium isolated from marine sediment of the Canadian Beaufort Sea.</title>
        <authorList>
            <person name="Lee Y.M."/>
            <person name="Baek K."/>
            <person name="Lee D.-H."/>
            <person name="Shin S.C."/>
            <person name="Jin Y.K."/>
            <person name="Park Y."/>
        </authorList>
    </citation>
    <scope>NUCLEOTIDE SEQUENCE [LARGE SCALE GENOMIC DNA]</scope>
    <source>
        <strain evidence="10 11">PAMC 28998</strain>
    </source>
</reference>
<dbReference type="Pfam" id="PF14310">
    <property type="entry name" value="Fn3-like"/>
    <property type="match status" value="1"/>
</dbReference>